<dbReference type="OrthoDB" id="49151at2759"/>
<keyword evidence="10" id="KW-1185">Reference proteome</keyword>
<dbReference type="PANTHER" id="PTHR13522:SF3">
    <property type="entry name" value="U6 SNRNA PHOSPHODIESTERASE 1"/>
    <property type="match status" value="1"/>
</dbReference>
<evidence type="ECO:0000256" key="6">
    <source>
        <dbReference type="ARBA" id="ARBA00029543"/>
    </source>
</evidence>
<feature type="non-terminal residue" evidence="9">
    <location>
        <position position="215"/>
    </location>
</feature>
<keyword evidence="3" id="KW-0456">Lyase</keyword>
<protein>
    <recommendedName>
        <fullName evidence="6">U6 snRNA phosphodiesterase 1</fullName>
    </recommendedName>
    <alternativeName>
        <fullName evidence="7">3'-5' RNA exonuclease USB1</fullName>
    </alternativeName>
</protein>
<dbReference type="GO" id="GO:0005634">
    <property type="term" value="C:nucleus"/>
    <property type="evidence" value="ECO:0007669"/>
    <property type="project" value="TreeGrafter"/>
</dbReference>
<evidence type="ECO:0000256" key="4">
    <source>
        <dbReference type="ARBA" id="ARBA00023242"/>
    </source>
</evidence>
<name>A0A087U831_STEMI</name>
<sequence>MDKSIEFPRLVDYSSDEETPHSNHDTEQSFDTQNSELPPLPLEIHKMYGELSQNEVKDDPAKHGGKIRVFPHERGVWATYVYIEYNPEPEFFYMIEKLKNLSKFHGINFETSESFHVSLSRTVKLRHHWIAPFIDSLRAHLCNFIKFKIMFQSLEVYENDEKTRTFLGLKAHIGYEYLVKMVKKVDSCLTEFKLPIFYENPSFHLSIMSCIGSKG</sequence>
<feature type="region of interest" description="Disordered" evidence="8">
    <location>
        <begin position="1"/>
        <end position="36"/>
    </location>
</feature>
<evidence type="ECO:0000256" key="7">
    <source>
        <dbReference type="ARBA" id="ARBA00030030"/>
    </source>
</evidence>
<dbReference type="PANTHER" id="PTHR13522">
    <property type="entry name" value="U6 SNRNA PHOSPHODIESTERASE 1"/>
    <property type="match status" value="1"/>
</dbReference>
<keyword evidence="4" id="KW-0539">Nucleus</keyword>
<gene>
    <name evidence="9" type="ORF">X975_25792</name>
</gene>
<dbReference type="Pfam" id="PF09749">
    <property type="entry name" value="HVSL"/>
    <property type="match status" value="1"/>
</dbReference>
<keyword evidence="2" id="KW-0378">Hydrolase</keyword>
<dbReference type="OMA" id="KTVVLQY"/>
<feature type="compositionally biased region" description="Basic and acidic residues" evidence="8">
    <location>
        <begin position="18"/>
        <end position="27"/>
    </location>
</feature>
<dbReference type="SUPFAM" id="SSF55144">
    <property type="entry name" value="LigT-like"/>
    <property type="match status" value="1"/>
</dbReference>
<evidence type="ECO:0000256" key="5">
    <source>
        <dbReference type="ARBA" id="ARBA00029300"/>
    </source>
</evidence>
<evidence type="ECO:0000313" key="9">
    <source>
        <dbReference type="EMBL" id="KFM73520.1"/>
    </source>
</evidence>
<dbReference type="InterPro" id="IPR027521">
    <property type="entry name" value="Usb1"/>
</dbReference>
<reference evidence="9 10" key="1">
    <citation type="submission" date="2013-11" db="EMBL/GenBank/DDBJ databases">
        <title>Genome sequencing of Stegodyphus mimosarum.</title>
        <authorList>
            <person name="Bechsgaard J."/>
        </authorList>
    </citation>
    <scope>NUCLEOTIDE SEQUENCE [LARGE SCALE GENOMIC DNA]</scope>
</reference>
<evidence type="ECO:0000313" key="10">
    <source>
        <dbReference type="Proteomes" id="UP000054359"/>
    </source>
</evidence>
<dbReference type="GO" id="GO:0000175">
    <property type="term" value="F:3'-5'-RNA exonuclease activity"/>
    <property type="evidence" value="ECO:0007669"/>
    <property type="project" value="TreeGrafter"/>
</dbReference>
<dbReference type="Proteomes" id="UP000054359">
    <property type="component" value="Unassembled WGS sequence"/>
</dbReference>
<dbReference type="STRING" id="407821.A0A087U831"/>
<proteinExistence type="inferred from homology"/>
<evidence type="ECO:0000256" key="3">
    <source>
        <dbReference type="ARBA" id="ARBA00023239"/>
    </source>
</evidence>
<keyword evidence="1" id="KW-0540">Nuclease</keyword>
<accession>A0A087U831</accession>
<dbReference type="Gene3D" id="3.90.1140.10">
    <property type="entry name" value="Cyclic phosphodiesterase"/>
    <property type="match status" value="1"/>
</dbReference>
<dbReference type="AlphaFoldDB" id="A0A087U831"/>
<evidence type="ECO:0000256" key="8">
    <source>
        <dbReference type="SAM" id="MobiDB-lite"/>
    </source>
</evidence>
<dbReference type="GO" id="GO:0034477">
    <property type="term" value="P:U6 snRNA 3'-end processing"/>
    <property type="evidence" value="ECO:0007669"/>
    <property type="project" value="InterPro"/>
</dbReference>
<evidence type="ECO:0000256" key="1">
    <source>
        <dbReference type="ARBA" id="ARBA00022722"/>
    </source>
</evidence>
<evidence type="ECO:0000256" key="2">
    <source>
        <dbReference type="ARBA" id="ARBA00022801"/>
    </source>
</evidence>
<dbReference type="GO" id="GO:0016829">
    <property type="term" value="F:lyase activity"/>
    <property type="evidence" value="ECO:0007669"/>
    <property type="project" value="UniProtKB-KW"/>
</dbReference>
<dbReference type="EMBL" id="KK118641">
    <property type="protein sequence ID" value="KFM73520.1"/>
    <property type="molecule type" value="Genomic_DNA"/>
</dbReference>
<dbReference type="HAMAP" id="MF_03040">
    <property type="entry name" value="USB1"/>
    <property type="match status" value="1"/>
</dbReference>
<comment type="catalytic activity">
    <reaction evidence="5">
        <text>a 3'-end uridylyl-uridine-RNA = a 3'-end 2',3'-cyclophospho-uridine-RNA + uridine</text>
        <dbReference type="Rhea" id="RHEA:46052"/>
        <dbReference type="Rhea" id="RHEA-COMP:17384"/>
        <dbReference type="Rhea" id="RHEA-COMP:17385"/>
        <dbReference type="ChEBI" id="CHEBI:16704"/>
        <dbReference type="ChEBI" id="CHEBI:85643"/>
        <dbReference type="ChEBI" id="CHEBI:85644"/>
    </reaction>
    <physiologicalReaction direction="left-to-right" evidence="5">
        <dbReference type="Rhea" id="RHEA:46053"/>
    </physiologicalReaction>
</comment>
<dbReference type="InterPro" id="IPR009097">
    <property type="entry name" value="Cyclic_Pdiesterase"/>
</dbReference>
<organism evidence="9 10">
    <name type="scientific">Stegodyphus mimosarum</name>
    <name type="common">African social velvet spider</name>
    <dbReference type="NCBI Taxonomy" id="407821"/>
    <lineage>
        <taxon>Eukaryota</taxon>
        <taxon>Metazoa</taxon>
        <taxon>Ecdysozoa</taxon>
        <taxon>Arthropoda</taxon>
        <taxon>Chelicerata</taxon>
        <taxon>Arachnida</taxon>
        <taxon>Araneae</taxon>
        <taxon>Araneomorphae</taxon>
        <taxon>Entelegynae</taxon>
        <taxon>Eresoidea</taxon>
        <taxon>Eresidae</taxon>
        <taxon>Stegodyphus</taxon>
    </lineage>
</organism>